<dbReference type="EMBL" id="BEZZ01087659">
    <property type="protein sequence ID" value="GCC42474.1"/>
    <property type="molecule type" value="Genomic_DNA"/>
</dbReference>
<keyword evidence="1 3" id="KW-0853">WD repeat</keyword>
<evidence type="ECO:0000256" key="1">
    <source>
        <dbReference type="ARBA" id="ARBA00022574"/>
    </source>
</evidence>
<protein>
    <submittedName>
        <fullName evidence="4">Uncharacterized protein</fullName>
    </submittedName>
</protein>
<dbReference type="STRING" id="137246.A0A401TII7"/>
<dbReference type="AlphaFoldDB" id="A0A401TII7"/>
<evidence type="ECO:0000256" key="2">
    <source>
        <dbReference type="ARBA" id="ARBA00022737"/>
    </source>
</evidence>
<comment type="caution">
    <text evidence="4">The sequence shown here is derived from an EMBL/GenBank/DDBJ whole genome shotgun (WGS) entry which is preliminary data.</text>
</comment>
<dbReference type="InterPro" id="IPR019775">
    <property type="entry name" value="WD40_repeat_CS"/>
</dbReference>
<accession>A0A401TII7</accession>
<keyword evidence="2" id="KW-0677">Repeat</keyword>
<evidence type="ECO:0000313" key="5">
    <source>
        <dbReference type="Proteomes" id="UP000287033"/>
    </source>
</evidence>
<dbReference type="InterPro" id="IPR015943">
    <property type="entry name" value="WD40/YVTN_repeat-like_dom_sf"/>
</dbReference>
<proteinExistence type="predicted"/>
<name>A0A401TII7_CHIPU</name>
<dbReference type="Proteomes" id="UP000287033">
    <property type="component" value="Unassembled WGS sequence"/>
</dbReference>
<dbReference type="SUPFAM" id="SSF50978">
    <property type="entry name" value="WD40 repeat-like"/>
    <property type="match status" value="1"/>
</dbReference>
<feature type="non-terminal residue" evidence="4">
    <location>
        <position position="1"/>
    </location>
</feature>
<dbReference type="Gene3D" id="2.130.10.10">
    <property type="entry name" value="YVTN repeat-like/Quinoprotein amine dehydrogenase"/>
    <property type="match status" value="1"/>
</dbReference>
<evidence type="ECO:0000256" key="3">
    <source>
        <dbReference type="PROSITE-ProRule" id="PRU00221"/>
    </source>
</evidence>
<evidence type="ECO:0000313" key="4">
    <source>
        <dbReference type="EMBL" id="GCC42474.1"/>
    </source>
</evidence>
<organism evidence="4 5">
    <name type="scientific">Chiloscyllium punctatum</name>
    <name type="common">Brownbanded bambooshark</name>
    <name type="synonym">Hemiscyllium punctatum</name>
    <dbReference type="NCBI Taxonomy" id="137246"/>
    <lineage>
        <taxon>Eukaryota</taxon>
        <taxon>Metazoa</taxon>
        <taxon>Chordata</taxon>
        <taxon>Craniata</taxon>
        <taxon>Vertebrata</taxon>
        <taxon>Chondrichthyes</taxon>
        <taxon>Elasmobranchii</taxon>
        <taxon>Galeomorphii</taxon>
        <taxon>Galeoidea</taxon>
        <taxon>Orectolobiformes</taxon>
        <taxon>Hemiscylliidae</taxon>
        <taxon>Chiloscyllium</taxon>
    </lineage>
</organism>
<dbReference type="PROSITE" id="PS00678">
    <property type="entry name" value="WD_REPEATS_1"/>
    <property type="match status" value="1"/>
</dbReference>
<dbReference type="OrthoDB" id="2288928at2759"/>
<gene>
    <name evidence="4" type="ORF">chiPu_0026802</name>
</gene>
<sequence length="118" mass="13419">RDPETAWQRCSHCLSIFSRAVNIFPNRVIGSVGQHVGEPIEQIAISHEGRFLASCAHDQKVKFWDISDLHKVVVDDYRRRKKRGKLESLSRKAFGSGSDFFADLVEGEEEKESDSDVE</sequence>
<dbReference type="InterPro" id="IPR001680">
    <property type="entry name" value="WD40_rpt"/>
</dbReference>
<reference evidence="4 5" key="1">
    <citation type="journal article" date="2018" name="Nat. Ecol. Evol.">
        <title>Shark genomes provide insights into elasmobranch evolution and the origin of vertebrates.</title>
        <authorList>
            <person name="Hara Y"/>
            <person name="Yamaguchi K"/>
            <person name="Onimaru K"/>
            <person name="Kadota M"/>
            <person name="Koyanagi M"/>
            <person name="Keeley SD"/>
            <person name="Tatsumi K"/>
            <person name="Tanaka K"/>
            <person name="Motone F"/>
            <person name="Kageyama Y"/>
            <person name="Nozu R"/>
            <person name="Adachi N"/>
            <person name="Nishimura O"/>
            <person name="Nakagawa R"/>
            <person name="Tanegashima C"/>
            <person name="Kiyatake I"/>
            <person name="Matsumoto R"/>
            <person name="Murakumo K"/>
            <person name="Nishida K"/>
            <person name="Terakita A"/>
            <person name="Kuratani S"/>
            <person name="Sato K"/>
            <person name="Hyodo S Kuraku.S."/>
        </authorList>
    </citation>
    <scope>NUCLEOTIDE SEQUENCE [LARGE SCALE GENOMIC DNA]</scope>
</reference>
<dbReference type="PROSITE" id="PS50082">
    <property type="entry name" value="WD_REPEATS_2"/>
    <property type="match status" value="1"/>
</dbReference>
<dbReference type="SMART" id="SM00320">
    <property type="entry name" value="WD40"/>
    <property type="match status" value="1"/>
</dbReference>
<dbReference type="InterPro" id="IPR036322">
    <property type="entry name" value="WD40_repeat_dom_sf"/>
</dbReference>
<feature type="repeat" description="WD" evidence="3">
    <location>
        <begin position="40"/>
        <end position="74"/>
    </location>
</feature>
<dbReference type="OMA" id="ETAWQRC"/>
<keyword evidence="5" id="KW-1185">Reference proteome</keyword>